<keyword evidence="1" id="KW-0472">Membrane</keyword>
<gene>
    <name evidence="2" type="ORF">SAMN04487940_108119</name>
</gene>
<reference evidence="2 3" key="1">
    <citation type="submission" date="2016-10" db="EMBL/GenBank/DDBJ databases">
        <authorList>
            <person name="Varghese N."/>
            <person name="Submissions S."/>
        </authorList>
    </citation>
    <scope>NUCLEOTIDE SEQUENCE [LARGE SCALE GENOMIC DNA]</scope>
    <source>
        <strain evidence="2 3">FF3</strain>
    </source>
</reference>
<accession>A0A975WAV2</accession>
<dbReference type="Proteomes" id="UP000182932">
    <property type="component" value="Unassembled WGS sequence"/>
</dbReference>
<keyword evidence="1" id="KW-1133">Transmembrane helix</keyword>
<proteinExistence type="predicted"/>
<sequence>MATKEELEQQLEVARRDIETLATMAGGTVREQVQSGVDRAGTEIEHLSAEARALYDQARNEGARMRQMTEEHIRSNPLATVGLAFAAGVILSGLLGRK</sequence>
<evidence type="ECO:0008006" key="4">
    <source>
        <dbReference type="Google" id="ProtNLM"/>
    </source>
</evidence>
<evidence type="ECO:0000313" key="2">
    <source>
        <dbReference type="EMBL" id="SEJ64842.1"/>
    </source>
</evidence>
<evidence type="ECO:0000313" key="3">
    <source>
        <dbReference type="Proteomes" id="UP000182932"/>
    </source>
</evidence>
<protein>
    <recommendedName>
        <fullName evidence="4">DUF883 domain-containing protein</fullName>
    </recommendedName>
</protein>
<evidence type="ECO:0000256" key="1">
    <source>
        <dbReference type="SAM" id="Phobius"/>
    </source>
</evidence>
<keyword evidence="3" id="KW-1185">Reference proteome</keyword>
<dbReference type="GeneID" id="80818788"/>
<dbReference type="EMBL" id="FNYY01000008">
    <property type="protein sequence ID" value="SEJ64842.1"/>
    <property type="molecule type" value="Genomic_DNA"/>
</dbReference>
<keyword evidence="1" id="KW-0812">Transmembrane</keyword>
<feature type="transmembrane region" description="Helical" evidence="1">
    <location>
        <begin position="78"/>
        <end position="96"/>
    </location>
</feature>
<organism evidence="2 3">
    <name type="scientific">Marinovum algicola</name>
    <dbReference type="NCBI Taxonomy" id="42444"/>
    <lineage>
        <taxon>Bacteria</taxon>
        <taxon>Pseudomonadati</taxon>
        <taxon>Pseudomonadota</taxon>
        <taxon>Alphaproteobacteria</taxon>
        <taxon>Rhodobacterales</taxon>
        <taxon>Roseobacteraceae</taxon>
        <taxon>Marinovum</taxon>
    </lineage>
</organism>
<dbReference type="AlphaFoldDB" id="A0A975WAV2"/>
<name>A0A975WAV2_9RHOB</name>
<comment type="caution">
    <text evidence="2">The sequence shown here is derived from an EMBL/GenBank/DDBJ whole genome shotgun (WGS) entry which is preliminary data.</text>
</comment>
<dbReference type="RefSeq" id="WP_048529388.1">
    <property type="nucleotide sequence ID" value="NZ_CATLQZ010000006.1"/>
</dbReference>